<keyword evidence="2" id="KW-1185">Reference proteome</keyword>
<gene>
    <name evidence="1" type="ORF">GDO78_001644</name>
</gene>
<name>A0A8J6FU01_ELECQ</name>
<dbReference type="Proteomes" id="UP000770717">
    <property type="component" value="Unassembled WGS sequence"/>
</dbReference>
<protein>
    <submittedName>
        <fullName evidence="1">Uncharacterized protein</fullName>
    </submittedName>
</protein>
<proteinExistence type="predicted"/>
<dbReference type="AlphaFoldDB" id="A0A8J6FU01"/>
<evidence type="ECO:0000313" key="2">
    <source>
        <dbReference type="Proteomes" id="UP000770717"/>
    </source>
</evidence>
<organism evidence="1 2">
    <name type="scientific">Eleutherodactylus coqui</name>
    <name type="common">Puerto Rican coqui</name>
    <dbReference type="NCBI Taxonomy" id="57060"/>
    <lineage>
        <taxon>Eukaryota</taxon>
        <taxon>Metazoa</taxon>
        <taxon>Chordata</taxon>
        <taxon>Craniata</taxon>
        <taxon>Vertebrata</taxon>
        <taxon>Euteleostomi</taxon>
        <taxon>Amphibia</taxon>
        <taxon>Batrachia</taxon>
        <taxon>Anura</taxon>
        <taxon>Neobatrachia</taxon>
        <taxon>Hyloidea</taxon>
        <taxon>Eleutherodactylidae</taxon>
        <taxon>Eleutherodactylinae</taxon>
        <taxon>Eleutherodactylus</taxon>
        <taxon>Eleutherodactylus</taxon>
    </lineage>
</organism>
<reference evidence="1" key="1">
    <citation type="thesis" date="2020" institute="ProQuest LLC" country="789 East Eisenhower Parkway, Ann Arbor, MI, USA">
        <title>Comparative Genomics and Chromosome Evolution.</title>
        <authorList>
            <person name="Mudd A.B."/>
        </authorList>
    </citation>
    <scope>NUCLEOTIDE SEQUENCE</scope>
    <source>
        <strain evidence="1">HN-11 Male</strain>
        <tissue evidence="1">Kidney and liver</tissue>
    </source>
</reference>
<dbReference type="EMBL" id="WNTK01000001">
    <property type="protein sequence ID" value="KAG9493888.1"/>
    <property type="molecule type" value="Genomic_DNA"/>
</dbReference>
<accession>A0A8J6FU01</accession>
<evidence type="ECO:0000313" key="1">
    <source>
        <dbReference type="EMBL" id="KAG9493888.1"/>
    </source>
</evidence>
<comment type="caution">
    <text evidence="1">The sequence shown here is derived from an EMBL/GenBank/DDBJ whole genome shotgun (WGS) entry which is preliminary data.</text>
</comment>
<sequence>MGPKVRLSSWSRSRRRMLHTSLLNGSVEGPYGLHYCKSENKFWRECLHHKCRLILESQKQEGYQLVSRANTWIFCKLHSEDWGSCRESCKKPAICDYTRTVNTRIFVSVYSSMVNDCICGHLATWHIELNVCPQTRPL</sequence>